<dbReference type="InterPro" id="IPR003439">
    <property type="entry name" value="ABC_transporter-like_ATP-bd"/>
</dbReference>
<dbReference type="PANTHER" id="PTHR42788">
    <property type="entry name" value="TAURINE IMPORT ATP-BINDING PROTEIN-RELATED"/>
    <property type="match status" value="1"/>
</dbReference>
<evidence type="ECO:0000256" key="1">
    <source>
        <dbReference type="ARBA" id="ARBA00005417"/>
    </source>
</evidence>
<evidence type="ECO:0000313" key="7">
    <source>
        <dbReference type="Proteomes" id="UP000008207"/>
    </source>
</evidence>
<evidence type="ECO:0000256" key="2">
    <source>
        <dbReference type="ARBA" id="ARBA00022448"/>
    </source>
</evidence>
<dbReference type="InterPro" id="IPR050166">
    <property type="entry name" value="ABC_transporter_ATP-bind"/>
</dbReference>
<name>B8IH54_METNO</name>
<accession>B8IH54</accession>
<dbReference type="Gene3D" id="3.40.50.300">
    <property type="entry name" value="P-loop containing nucleotide triphosphate hydrolases"/>
    <property type="match status" value="1"/>
</dbReference>
<dbReference type="HOGENOM" id="CLU_000604_1_22_5"/>
<dbReference type="SMART" id="SM00382">
    <property type="entry name" value="AAA"/>
    <property type="match status" value="1"/>
</dbReference>
<dbReference type="GO" id="GO:0016887">
    <property type="term" value="F:ATP hydrolysis activity"/>
    <property type="evidence" value="ECO:0007669"/>
    <property type="project" value="InterPro"/>
</dbReference>
<comment type="similarity">
    <text evidence="1">Belongs to the ABC transporter superfamily.</text>
</comment>
<dbReference type="RefSeq" id="WP_015931375.1">
    <property type="nucleotide sequence ID" value="NC_011894.1"/>
</dbReference>
<proteinExistence type="inferred from homology"/>
<dbReference type="SUPFAM" id="SSF52540">
    <property type="entry name" value="P-loop containing nucleoside triphosphate hydrolases"/>
    <property type="match status" value="1"/>
</dbReference>
<dbReference type="InterPro" id="IPR027417">
    <property type="entry name" value="P-loop_NTPase"/>
</dbReference>
<keyword evidence="7" id="KW-1185">Reference proteome</keyword>
<evidence type="ECO:0000256" key="4">
    <source>
        <dbReference type="ARBA" id="ARBA00022840"/>
    </source>
</evidence>
<gene>
    <name evidence="6" type="ordered locus">Mnod_4887</name>
</gene>
<dbReference type="CDD" id="cd03293">
    <property type="entry name" value="ABC_NrtD_SsuB_transporters"/>
    <property type="match status" value="1"/>
</dbReference>
<evidence type="ECO:0000256" key="3">
    <source>
        <dbReference type="ARBA" id="ARBA00022741"/>
    </source>
</evidence>
<dbReference type="PROSITE" id="PS00211">
    <property type="entry name" value="ABC_TRANSPORTER_1"/>
    <property type="match status" value="1"/>
</dbReference>
<dbReference type="InterPro" id="IPR003593">
    <property type="entry name" value="AAA+_ATPase"/>
</dbReference>
<evidence type="ECO:0000313" key="6">
    <source>
        <dbReference type="EMBL" id="ACL59746.1"/>
    </source>
</evidence>
<keyword evidence="4" id="KW-0067">ATP-binding</keyword>
<evidence type="ECO:0000259" key="5">
    <source>
        <dbReference type="PROSITE" id="PS50893"/>
    </source>
</evidence>
<dbReference type="OrthoDB" id="9797536at2"/>
<dbReference type="InterPro" id="IPR017871">
    <property type="entry name" value="ABC_transporter-like_CS"/>
</dbReference>
<dbReference type="GO" id="GO:0005524">
    <property type="term" value="F:ATP binding"/>
    <property type="evidence" value="ECO:0007669"/>
    <property type="project" value="UniProtKB-KW"/>
</dbReference>
<dbReference type="eggNOG" id="COG1116">
    <property type="taxonomic scope" value="Bacteria"/>
</dbReference>
<dbReference type="Proteomes" id="UP000008207">
    <property type="component" value="Chromosome"/>
</dbReference>
<dbReference type="PROSITE" id="PS50893">
    <property type="entry name" value="ABC_TRANSPORTER_2"/>
    <property type="match status" value="1"/>
</dbReference>
<dbReference type="AlphaFoldDB" id="B8IH54"/>
<protein>
    <submittedName>
        <fullName evidence="6">ABC transporter related</fullName>
    </submittedName>
</protein>
<dbReference type="EMBL" id="CP001349">
    <property type="protein sequence ID" value="ACL59746.1"/>
    <property type="molecule type" value="Genomic_DNA"/>
</dbReference>
<dbReference type="PANTHER" id="PTHR42788:SF13">
    <property type="entry name" value="ALIPHATIC SULFONATES IMPORT ATP-BINDING PROTEIN SSUB"/>
    <property type="match status" value="1"/>
</dbReference>
<dbReference type="Pfam" id="PF00005">
    <property type="entry name" value="ABC_tran"/>
    <property type="match status" value="1"/>
</dbReference>
<reference evidence="6 7" key="1">
    <citation type="submission" date="2009-01" db="EMBL/GenBank/DDBJ databases">
        <title>Complete sequence of chromosome of Methylobacterium nodulans ORS 2060.</title>
        <authorList>
            <consortium name="US DOE Joint Genome Institute"/>
            <person name="Lucas S."/>
            <person name="Copeland A."/>
            <person name="Lapidus A."/>
            <person name="Glavina del Rio T."/>
            <person name="Dalin E."/>
            <person name="Tice H."/>
            <person name="Bruce D."/>
            <person name="Goodwin L."/>
            <person name="Pitluck S."/>
            <person name="Sims D."/>
            <person name="Brettin T."/>
            <person name="Detter J.C."/>
            <person name="Han C."/>
            <person name="Larimer F."/>
            <person name="Land M."/>
            <person name="Hauser L."/>
            <person name="Kyrpides N."/>
            <person name="Ivanova N."/>
            <person name="Marx C.J."/>
            <person name="Richardson P."/>
        </authorList>
    </citation>
    <scope>NUCLEOTIDE SEQUENCE [LARGE SCALE GENOMIC DNA]</scope>
    <source>
        <strain evidence="7">LMG 21967 / CNCM I-2342 / ORS 2060</strain>
    </source>
</reference>
<sequence length="259" mass="28043">MAAAGRLDIRDVSKTYQVEGRPPLTVLSRVSFDVAAGSFVSLLGPSGCGKSTLLRLILGLDPEYDGDILVDGERISGPGLARGIVFQDHRLLPWLTLEQNVALSLENSRWSAAEKAQAVREHIALVGLRGFEKAYPHQLSGGMAQRAAIARGLANRPEILLLDEPLGALDALTRVRLQGELQRIWRVEKVTMILVTHDVDEAIFLSDEVIVMSTGPGRVAERIAIDLDGARDRAGAAFAATKRRILRAMGDDVGHRDAA</sequence>
<keyword evidence="3" id="KW-0547">Nucleotide-binding</keyword>
<feature type="domain" description="ABC transporter" evidence="5">
    <location>
        <begin position="7"/>
        <end position="239"/>
    </location>
</feature>
<organism evidence="6 7">
    <name type="scientific">Methylobacterium nodulans (strain LMG 21967 / CNCM I-2342 / ORS 2060)</name>
    <dbReference type="NCBI Taxonomy" id="460265"/>
    <lineage>
        <taxon>Bacteria</taxon>
        <taxon>Pseudomonadati</taxon>
        <taxon>Pseudomonadota</taxon>
        <taxon>Alphaproteobacteria</taxon>
        <taxon>Hyphomicrobiales</taxon>
        <taxon>Methylobacteriaceae</taxon>
        <taxon>Methylobacterium</taxon>
    </lineage>
</organism>
<dbReference type="STRING" id="460265.Mnod_4887"/>
<keyword evidence="2" id="KW-0813">Transport</keyword>
<dbReference type="KEGG" id="mno:Mnod_4887"/>